<proteinExistence type="inferred from homology"/>
<comment type="similarity">
    <text evidence="2 6">Belongs to the SURF1 family.</text>
</comment>
<feature type="region of interest" description="Disordered" evidence="7">
    <location>
        <begin position="52"/>
        <end position="72"/>
    </location>
</feature>
<dbReference type="Proteomes" id="UP000283644">
    <property type="component" value="Unassembled WGS sequence"/>
</dbReference>
<organism evidence="8 9">
    <name type="scientific">Nocardioides immobilis</name>
    <dbReference type="NCBI Taxonomy" id="2049295"/>
    <lineage>
        <taxon>Bacteria</taxon>
        <taxon>Bacillati</taxon>
        <taxon>Actinomycetota</taxon>
        <taxon>Actinomycetes</taxon>
        <taxon>Propionibacteriales</taxon>
        <taxon>Nocardioidaceae</taxon>
        <taxon>Nocardioides</taxon>
    </lineage>
</organism>
<dbReference type="PANTHER" id="PTHR23427:SF2">
    <property type="entry name" value="SURFEIT LOCUS PROTEIN 1"/>
    <property type="match status" value="1"/>
</dbReference>
<dbReference type="RefSeq" id="WP_118926336.1">
    <property type="nucleotide sequence ID" value="NZ_QXGH01000020.1"/>
</dbReference>
<evidence type="ECO:0000256" key="6">
    <source>
        <dbReference type="RuleBase" id="RU363076"/>
    </source>
</evidence>
<protein>
    <recommendedName>
        <fullName evidence="6">SURF1-like protein</fullName>
    </recommendedName>
</protein>
<keyword evidence="5 6" id="KW-0472">Membrane</keyword>
<dbReference type="InterPro" id="IPR002994">
    <property type="entry name" value="Surf1/Shy1"/>
</dbReference>
<evidence type="ECO:0000256" key="5">
    <source>
        <dbReference type="ARBA" id="ARBA00023136"/>
    </source>
</evidence>
<dbReference type="EMBL" id="QXGH01000020">
    <property type="protein sequence ID" value="RHW25925.1"/>
    <property type="molecule type" value="Genomic_DNA"/>
</dbReference>
<evidence type="ECO:0000256" key="7">
    <source>
        <dbReference type="SAM" id="MobiDB-lite"/>
    </source>
</evidence>
<dbReference type="Pfam" id="PF02104">
    <property type="entry name" value="SURF1"/>
    <property type="match status" value="1"/>
</dbReference>
<evidence type="ECO:0000313" key="8">
    <source>
        <dbReference type="EMBL" id="RHW25925.1"/>
    </source>
</evidence>
<reference evidence="8 9" key="1">
    <citation type="submission" date="2018-09" db="EMBL/GenBank/DDBJ databases">
        <title>Genome sequencing of Nocardioides immobilis CCTCC AB 2017083 for comparison to Nocardioides silvaticus.</title>
        <authorList>
            <person name="Li C."/>
            <person name="Wang G."/>
        </authorList>
    </citation>
    <scope>NUCLEOTIDE SEQUENCE [LARGE SCALE GENOMIC DNA]</scope>
    <source>
        <strain evidence="8 9">CCTCC AB 2017083</strain>
    </source>
</reference>
<accession>A0A417XZZ1</accession>
<name>A0A417XZZ1_9ACTN</name>
<evidence type="ECO:0000256" key="1">
    <source>
        <dbReference type="ARBA" id="ARBA00004370"/>
    </source>
</evidence>
<feature type="transmembrane region" description="Helical" evidence="6">
    <location>
        <begin position="223"/>
        <end position="243"/>
    </location>
</feature>
<feature type="transmembrane region" description="Helical" evidence="6">
    <location>
        <begin position="12"/>
        <end position="31"/>
    </location>
</feature>
<dbReference type="OrthoDB" id="3266379at2"/>
<dbReference type="CDD" id="cd06662">
    <property type="entry name" value="SURF1"/>
    <property type="match status" value="1"/>
</dbReference>
<evidence type="ECO:0000256" key="2">
    <source>
        <dbReference type="ARBA" id="ARBA00007165"/>
    </source>
</evidence>
<evidence type="ECO:0000256" key="3">
    <source>
        <dbReference type="ARBA" id="ARBA00022692"/>
    </source>
</evidence>
<dbReference type="PANTHER" id="PTHR23427">
    <property type="entry name" value="SURFEIT LOCUS PROTEIN"/>
    <property type="match status" value="1"/>
</dbReference>
<keyword evidence="4 6" id="KW-1133">Transmembrane helix</keyword>
<gene>
    <name evidence="8" type="ORF">D0Z08_16425</name>
</gene>
<dbReference type="AlphaFoldDB" id="A0A417XZZ1"/>
<dbReference type="InterPro" id="IPR045214">
    <property type="entry name" value="Surf1/Surf4"/>
</dbReference>
<comment type="caution">
    <text evidence="8">The sequence shown here is derived from an EMBL/GenBank/DDBJ whole genome shotgun (WGS) entry which is preliminary data.</text>
</comment>
<sequence length="268" mass="28659">MQAVAWWSPRLWAAHLIALGCVGAAIALGLWQYDAWEAHRAAERVDLTNAEPEPLTDVLGPDEPFPTKHVGRPVTVEGTWLPEGTVLVSGRETDGEDGSWVVTPLAVDGPDEAAIPVVRGWLPGVDPESAPPPPTGTATLVGWLQPGEGTGAADEDPTDDVFPQVRIADLVQRVDVDLYGGYVVVDPAATEEAGGRNAGTADLGPATLDQLPPAGTFTAWRNIAYAIEWWLFAAFALFLWWRFVRDATAVRREPTAPDDEARAVGSSP</sequence>
<evidence type="ECO:0000256" key="4">
    <source>
        <dbReference type="ARBA" id="ARBA00022989"/>
    </source>
</evidence>
<keyword evidence="6" id="KW-1003">Cell membrane</keyword>
<dbReference type="PROSITE" id="PS50895">
    <property type="entry name" value="SURF1"/>
    <property type="match status" value="1"/>
</dbReference>
<comment type="subcellular location">
    <subcellularLocation>
        <location evidence="6">Cell membrane</location>
        <topology evidence="6">Multi-pass membrane protein</topology>
    </subcellularLocation>
    <subcellularLocation>
        <location evidence="1">Membrane</location>
    </subcellularLocation>
</comment>
<keyword evidence="9" id="KW-1185">Reference proteome</keyword>
<keyword evidence="3 6" id="KW-0812">Transmembrane</keyword>
<evidence type="ECO:0000313" key="9">
    <source>
        <dbReference type="Proteomes" id="UP000283644"/>
    </source>
</evidence>
<dbReference type="GO" id="GO:0005886">
    <property type="term" value="C:plasma membrane"/>
    <property type="evidence" value="ECO:0007669"/>
    <property type="project" value="UniProtKB-SubCell"/>
</dbReference>